<dbReference type="EMBL" id="LGPB01000126">
    <property type="protein sequence ID" value="KRG11435.1"/>
    <property type="molecule type" value="Genomic_DNA"/>
</dbReference>
<reference evidence="2 3" key="1">
    <citation type="submission" date="2015-06" db="EMBL/GenBank/DDBJ databases">
        <title>Genome sequencing project of Bacillus galactosidilyticus PL133.</title>
        <authorList>
            <person name="Gaiero J."/>
            <person name="Nicol R."/>
            <person name="Habash M."/>
        </authorList>
    </citation>
    <scope>NUCLEOTIDE SEQUENCE [LARGE SCALE GENOMIC DNA]</scope>
    <source>
        <strain evidence="2 3">PL133</strain>
    </source>
</reference>
<dbReference type="AlphaFoldDB" id="A0A0Q9XSI7"/>
<dbReference type="InterPro" id="IPR050490">
    <property type="entry name" value="Bact_solute-bd_prot1"/>
</dbReference>
<name>A0A0Q9XSI7_9BACI</name>
<evidence type="ECO:0008006" key="4">
    <source>
        <dbReference type="Google" id="ProtNLM"/>
    </source>
</evidence>
<proteinExistence type="predicted"/>
<dbReference type="PANTHER" id="PTHR43649:SF12">
    <property type="entry name" value="DIACETYLCHITOBIOSE BINDING PROTEIN DASA"/>
    <property type="match status" value="1"/>
</dbReference>
<dbReference type="InterPro" id="IPR006059">
    <property type="entry name" value="SBP"/>
</dbReference>
<dbReference type="Proteomes" id="UP000053881">
    <property type="component" value="Unassembled WGS sequence"/>
</dbReference>
<evidence type="ECO:0000313" key="2">
    <source>
        <dbReference type="EMBL" id="KRG11435.1"/>
    </source>
</evidence>
<dbReference type="PATRIC" id="fig|217031.4.peg.6212"/>
<accession>A0A0Q9XSI7</accession>
<feature type="signal peptide" evidence="1">
    <location>
        <begin position="1"/>
        <end position="24"/>
    </location>
</feature>
<dbReference type="Gene3D" id="3.40.190.10">
    <property type="entry name" value="Periplasmic binding protein-like II"/>
    <property type="match status" value="1"/>
</dbReference>
<keyword evidence="1" id="KW-0732">Signal</keyword>
<gene>
    <name evidence="2" type="ORF">ACA29_18340</name>
</gene>
<dbReference type="CDD" id="cd13585">
    <property type="entry name" value="PBP2_TMBP_like"/>
    <property type="match status" value="1"/>
</dbReference>
<sequence length="451" mass="50831">MTRKVSLRVFTICLILVSVFGLSACSSGDKGGKGKVELTWLVRSDPVLKPWEEKMVKEFEAEHPDIKIKLQEIPQEQIDQKLQTMIAGGNVPDVWSANWADSGFATYQGLGALLDLSPYIEKDPDAVEGIDEKLIDIYTIDGKKYGVPILAMGSYVFYNKELFDEAGLEYPPTNWDDESYWDDESWNYDTMVEYAKKLTKNIGDKNNQVFGLLNTNHGNRDAWLWGGDLFKAEAYETGDIGEPNVLEEPANRQAIQAHYDLIHKHKVSPTQSQLDAVSQIGDPFLTGRVAMTINGGWGVRSYQPAEFQWGIAPVPYTVDERRIPMYVDPWNISAKSKHPDEAWEFIKFLTDPEKGAKALVEMTNETPANSQLMDLWLDHVAEQAGMTNEQLKELHEGAIRYGFEADNHLIRNFSTILNTINQNVNAIYDGTKDIDEGLEDLDTQLRAAGDK</sequence>
<evidence type="ECO:0000313" key="3">
    <source>
        <dbReference type="Proteomes" id="UP000053881"/>
    </source>
</evidence>
<dbReference type="PANTHER" id="PTHR43649">
    <property type="entry name" value="ARABINOSE-BINDING PROTEIN-RELATED"/>
    <property type="match status" value="1"/>
</dbReference>
<feature type="chain" id="PRO_5006388183" description="Sugar ABC transporter substrate-binding protein" evidence="1">
    <location>
        <begin position="25"/>
        <end position="451"/>
    </location>
</feature>
<organism evidence="2 3">
    <name type="scientific">Lederbergia galactosidilytica</name>
    <dbReference type="NCBI Taxonomy" id="217031"/>
    <lineage>
        <taxon>Bacteria</taxon>
        <taxon>Bacillati</taxon>
        <taxon>Bacillota</taxon>
        <taxon>Bacilli</taxon>
        <taxon>Bacillales</taxon>
        <taxon>Bacillaceae</taxon>
        <taxon>Lederbergia</taxon>
    </lineage>
</organism>
<dbReference type="SUPFAM" id="SSF53850">
    <property type="entry name" value="Periplasmic binding protein-like II"/>
    <property type="match status" value="1"/>
</dbReference>
<dbReference type="PROSITE" id="PS51257">
    <property type="entry name" value="PROKAR_LIPOPROTEIN"/>
    <property type="match status" value="1"/>
</dbReference>
<dbReference type="Pfam" id="PF01547">
    <property type="entry name" value="SBP_bac_1"/>
    <property type="match status" value="1"/>
</dbReference>
<evidence type="ECO:0000256" key="1">
    <source>
        <dbReference type="SAM" id="SignalP"/>
    </source>
</evidence>
<protein>
    <recommendedName>
        <fullName evidence="4">Sugar ABC transporter substrate-binding protein</fullName>
    </recommendedName>
</protein>
<comment type="caution">
    <text evidence="2">The sequence shown here is derived from an EMBL/GenBank/DDBJ whole genome shotgun (WGS) entry which is preliminary data.</text>
</comment>